<dbReference type="Proteomes" id="UP000515908">
    <property type="component" value="Chromosome 21"/>
</dbReference>
<evidence type="ECO:0000256" key="4">
    <source>
        <dbReference type="ARBA" id="ARBA00022927"/>
    </source>
</evidence>
<evidence type="ECO:0000256" key="3">
    <source>
        <dbReference type="ARBA" id="ARBA00022692"/>
    </source>
</evidence>
<evidence type="ECO:0000256" key="2">
    <source>
        <dbReference type="ARBA" id="ARBA00022448"/>
    </source>
</evidence>
<evidence type="ECO:0000256" key="7">
    <source>
        <dbReference type="ARBA" id="ARBA00046280"/>
    </source>
</evidence>
<dbReference type="CDD" id="cd14824">
    <property type="entry name" value="Longin"/>
    <property type="match status" value="1"/>
</dbReference>
<comment type="subcellular location">
    <subcellularLocation>
        <location evidence="7">Endomembrane system</location>
        <topology evidence="7">Single-pass type IV membrane protein</topology>
    </subcellularLocation>
</comment>
<dbReference type="Pfam" id="PF13774">
    <property type="entry name" value="Longin"/>
    <property type="match status" value="1"/>
</dbReference>
<evidence type="ECO:0000256" key="5">
    <source>
        <dbReference type="ARBA" id="ARBA00022989"/>
    </source>
</evidence>
<keyword evidence="2" id="KW-0813">Transport</keyword>
<dbReference type="Pfam" id="PF00957">
    <property type="entry name" value="Synaptobrevin"/>
    <property type="match status" value="1"/>
</dbReference>
<keyword evidence="4" id="KW-0653">Protein transport</keyword>
<keyword evidence="5 9" id="KW-1133">Transmembrane helix</keyword>
<dbReference type="PANTHER" id="PTHR21136">
    <property type="entry name" value="SNARE PROTEINS"/>
    <property type="match status" value="1"/>
</dbReference>
<organism evidence="12 13">
    <name type="scientific">Angomonas deanei</name>
    <dbReference type="NCBI Taxonomy" id="59799"/>
    <lineage>
        <taxon>Eukaryota</taxon>
        <taxon>Discoba</taxon>
        <taxon>Euglenozoa</taxon>
        <taxon>Kinetoplastea</taxon>
        <taxon>Metakinetoplastina</taxon>
        <taxon>Trypanosomatida</taxon>
        <taxon>Trypanosomatidae</taxon>
        <taxon>Strigomonadinae</taxon>
        <taxon>Angomonas</taxon>
    </lineage>
</organism>
<dbReference type="InterPro" id="IPR042855">
    <property type="entry name" value="V_SNARE_CC"/>
</dbReference>
<feature type="transmembrane region" description="Helical" evidence="9">
    <location>
        <begin position="191"/>
        <end position="212"/>
    </location>
</feature>
<dbReference type="InterPro" id="IPR051097">
    <property type="entry name" value="Synaptobrevin-like_transport"/>
</dbReference>
<gene>
    <name evidence="12" type="ORF">ADEAN_000909700</name>
</gene>
<evidence type="ECO:0000313" key="13">
    <source>
        <dbReference type="Proteomes" id="UP000515908"/>
    </source>
</evidence>
<keyword evidence="6 9" id="KW-0472">Membrane</keyword>
<dbReference type="GO" id="GO:0015031">
    <property type="term" value="P:protein transport"/>
    <property type="evidence" value="ECO:0007669"/>
    <property type="project" value="UniProtKB-KW"/>
</dbReference>
<dbReference type="InterPro" id="IPR001388">
    <property type="entry name" value="Synaptobrevin-like"/>
</dbReference>
<dbReference type="GO" id="GO:0016192">
    <property type="term" value="P:vesicle-mediated transport"/>
    <property type="evidence" value="ECO:0007669"/>
    <property type="project" value="InterPro"/>
</dbReference>
<evidence type="ECO:0000256" key="1">
    <source>
        <dbReference type="ARBA" id="ARBA00008025"/>
    </source>
</evidence>
<dbReference type="EMBL" id="LR877165">
    <property type="protein sequence ID" value="CAD2221565.1"/>
    <property type="molecule type" value="Genomic_DNA"/>
</dbReference>
<keyword evidence="13" id="KW-1185">Reference proteome</keyword>
<evidence type="ECO:0000256" key="6">
    <source>
        <dbReference type="ARBA" id="ARBA00023136"/>
    </source>
</evidence>
<dbReference type="VEuPathDB" id="TriTrypDB:ADEAN_000909700"/>
<dbReference type="GO" id="GO:0012505">
    <property type="term" value="C:endomembrane system"/>
    <property type="evidence" value="ECO:0007669"/>
    <property type="project" value="UniProtKB-SubCell"/>
</dbReference>
<dbReference type="SMART" id="SM01270">
    <property type="entry name" value="Longin"/>
    <property type="match status" value="1"/>
</dbReference>
<reference evidence="12 13" key="1">
    <citation type="submission" date="2020-08" db="EMBL/GenBank/DDBJ databases">
        <authorList>
            <person name="Newling K."/>
            <person name="Davey J."/>
            <person name="Forrester S."/>
        </authorList>
    </citation>
    <scope>NUCLEOTIDE SEQUENCE [LARGE SCALE GENOMIC DNA]</scope>
    <source>
        <strain evidence="13">Crithidia deanei Carvalho (ATCC PRA-265)</strain>
    </source>
</reference>
<dbReference type="SUPFAM" id="SSF64356">
    <property type="entry name" value="SNARE-like"/>
    <property type="match status" value="1"/>
</dbReference>
<name>A0A7G2CPZ7_9TRYP</name>
<comment type="similarity">
    <text evidence="1">Belongs to the synaptobrevin family.</text>
</comment>
<dbReference type="InterPro" id="IPR010908">
    <property type="entry name" value="Longin_dom"/>
</dbReference>
<evidence type="ECO:0000256" key="9">
    <source>
        <dbReference type="SAM" id="Phobius"/>
    </source>
</evidence>
<dbReference type="GO" id="GO:0005737">
    <property type="term" value="C:cytoplasm"/>
    <property type="evidence" value="ECO:0007669"/>
    <property type="project" value="UniProtKB-ARBA"/>
</dbReference>
<dbReference type="Gene3D" id="1.20.5.110">
    <property type="match status" value="1"/>
</dbReference>
<feature type="domain" description="V-SNARE coiled-coil homology" evidence="11">
    <location>
        <begin position="129"/>
        <end position="189"/>
    </location>
</feature>
<accession>A0A7G2CPZ7</accession>
<dbReference type="PROSITE" id="PS50892">
    <property type="entry name" value="V_SNARE"/>
    <property type="match status" value="1"/>
</dbReference>
<dbReference type="InterPro" id="IPR011012">
    <property type="entry name" value="Longin-like_dom_sf"/>
</dbReference>
<proteinExistence type="inferred from homology"/>
<dbReference type="PANTHER" id="PTHR21136:SF168">
    <property type="entry name" value="VESICLE-ASSOCIATED MEMBRANE PROTEIN 9"/>
    <property type="match status" value="1"/>
</dbReference>
<protein>
    <submittedName>
        <fullName evidence="12">Regulated-SNARE-like domain/Synaptobrevin, putative</fullName>
    </submittedName>
</protein>
<dbReference type="Gene3D" id="3.30.450.50">
    <property type="entry name" value="Longin domain"/>
    <property type="match status" value="1"/>
</dbReference>
<dbReference type="AlphaFoldDB" id="A0A7G2CPZ7"/>
<keyword evidence="8" id="KW-0175">Coiled coil</keyword>
<evidence type="ECO:0000259" key="11">
    <source>
        <dbReference type="PROSITE" id="PS50892"/>
    </source>
</evidence>
<dbReference type="OrthoDB" id="248747at2759"/>
<evidence type="ECO:0000313" key="12">
    <source>
        <dbReference type="EMBL" id="CAD2221565.1"/>
    </source>
</evidence>
<dbReference type="SUPFAM" id="SSF58038">
    <property type="entry name" value="SNARE fusion complex"/>
    <property type="match status" value="1"/>
</dbReference>
<feature type="domain" description="Longin" evidence="10">
    <location>
        <begin position="1"/>
        <end position="118"/>
    </location>
</feature>
<keyword evidence="3 9" id="KW-0812">Transmembrane</keyword>
<dbReference type="PROSITE" id="PS50859">
    <property type="entry name" value="LONGIN"/>
    <property type="match status" value="1"/>
</dbReference>
<dbReference type="CDD" id="cd15843">
    <property type="entry name" value="R-SNARE"/>
    <property type="match status" value="1"/>
</dbReference>
<dbReference type="GO" id="GO:0016020">
    <property type="term" value="C:membrane"/>
    <property type="evidence" value="ECO:0007669"/>
    <property type="project" value="InterPro"/>
</dbReference>
<evidence type="ECO:0000256" key="8">
    <source>
        <dbReference type="PROSITE-ProRule" id="PRU00290"/>
    </source>
</evidence>
<sequence length="220" mass="24517">MSITAAFVAFRKSILVGYNISSQMKDVVVKVLEGVPRYDSKVSYQYGSQMFHCVVENEIVYGCVSPVHFQATVVFGFLSECNRKFKIKYAGSAEGYPRISDLTPSNCYPFGEELSSLMQFFNENPQTDKFSQIKSELDSTRQVMLNNLDSIVARGDQISDLCDRTELLRSEAQGFHTNAFSLKKALLKHHIIVVIGAVVLLGILGLIIAFTVCGVDFKKC</sequence>
<evidence type="ECO:0000259" key="10">
    <source>
        <dbReference type="PROSITE" id="PS50859"/>
    </source>
</evidence>
<dbReference type="PRINTS" id="PR00219">
    <property type="entry name" value="SYNAPTOBREVN"/>
</dbReference>